<proteinExistence type="predicted"/>
<dbReference type="InterPro" id="IPR050194">
    <property type="entry name" value="Glycosyltransferase_grp1"/>
</dbReference>
<evidence type="ECO:0000259" key="2">
    <source>
        <dbReference type="Pfam" id="PF13439"/>
    </source>
</evidence>
<dbReference type="RefSeq" id="WP_209532502.1">
    <property type="nucleotide sequence ID" value="NZ_JAEEGA010000023.1"/>
</dbReference>
<dbReference type="SUPFAM" id="SSF53756">
    <property type="entry name" value="UDP-Glycosyltransferase/glycogen phosphorylase"/>
    <property type="match status" value="1"/>
</dbReference>
<dbReference type="GO" id="GO:0016757">
    <property type="term" value="F:glycosyltransferase activity"/>
    <property type="evidence" value="ECO:0007669"/>
    <property type="project" value="InterPro"/>
</dbReference>
<dbReference type="PANTHER" id="PTHR45947:SF3">
    <property type="entry name" value="SULFOQUINOVOSYL TRANSFERASE SQD2"/>
    <property type="match status" value="1"/>
</dbReference>
<dbReference type="InterPro" id="IPR028098">
    <property type="entry name" value="Glyco_trans_4-like_N"/>
</dbReference>
<dbReference type="InterPro" id="IPR001296">
    <property type="entry name" value="Glyco_trans_1"/>
</dbReference>
<organism evidence="3 4">
    <name type="scientific">Vagococcus allomyrinae</name>
    <dbReference type="NCBI Taxonomy" id="2794353"/>
    <lineage>
        <taxon>Bacteria</taxon>
        <taxon>Bacillati</taxon>
        <taxon>Bacillota</taxon>
        <taxon>Bacilli</taxon>
        <taxon>Lactobacillales</taxon>
        <taxon>Enterococcaceae</taxon>
        <taxon>Vagococcus</taxon>
    </lineage>
</organism>
<dbReference type="AlphaFoldDB" id="A0A940SY98"/>
<sequence>MKEKIRVAMIMGKMVGGGVESVVLNYYRYINRQHIQFDFYIDEDSTIVPEKEIESLGGKVFRLPPYQHLFSYSKNLKELLKQNEYEIVHSHLNTLSVFPLRVAKQCGVPVRIAHNHSTSAPGEHVSNLIKTCLKPLSKIYPTNFVSPTKHAGQWLFGETIANNDLFILKNAIETENFLFNQEVRQAFRKKLGYQPDDFVIGNIGRLVWQKNQVFVIQVFAKVIQEIPNAKLLIIGEGHLKEELMALVKQLNLTAAVTFIPYVSHVENYFQAMDLFLFPSHYEGLGMTVIEAQVSGLFVLGSSELPKDVELTTQYKALNLSAPVEEWVQVIVANRSYKRCGQRETIINNGYEISVEANQLEKYYMRFYENGDM</sequence>
<dbReference type="EMBL" id="JAEEGA010000023">
    <property type="protein sequence ID" value="MBP1044216.1"/>
    <property type="molecule type" value="Genomic_DNA"/>
</dbReference>
<evidence type="ECO:0000259" key="1">
    <source>
        <dbReference type="Pfam" id="PF00534"/>
    </source>
</evidence>
<evidence type="ECO:0000313" key="4">
    <source>
        <dbReference type="Proteomes" id="UP000674938"/>
    </source>
</evidence>
<dbReference type="Proteomes" id="UP000674938">
    <property type="component" value="Unassembled WGS sequence"/>
</dbReference>
<gene>
    <name evidence="3" type="ORF">I6N95_24710</name>
</gene>
<comment type="caution">
    <text evidence="3">The sequence shown here is derived from an EMBL/GenBank/DDBJ whole genome shotgun (WGS) entry which is preliminary data.</text>
</comment>
<feature type="domain" description="Glycosyl transferase family 1" evidence="1">
    <location>
        <begin position="184"/>
        <end position="302"/>
    </location>
</feature>
<dbReference type="Pfam" id="PF13439">
    <property type="entry name" value="Glyco_transf_4"/>
    <property type="match status" value="1"/>
</dbReference>
<name>A0A940SY98_9ENTE</name>
<reference evidence="3" key="1">
    <citation type="submission" date="2020-12" db="EMBL/GenBank/DDBJ databases">
        <title>Vagococcus allomyrinae sp. nov. and Enterococcus lavae sp. nov., isolated from the larvae of Allomyrina dichotoma.</title>
        <authorList>
            <person name="Lee S.D."/>
        </authorList>
    </citation>
    <scope>NUCLEOTIDE SEQUENCE</scope>
    <source>
        <strain evidence="3">BWB3-3</strain>
    </source>
</reference>
<keyword evidence="4" id="KW-1185">Reference proteome</keyword>
<dbReference type="PANTHER" id="PTHR45947">
    <property type="entry name" value="SULFOQUINOVOSYL TRANSFERASE SQD2"/>
    <property type="match status" value="1"/>
</dbReference>
<protein>
    <submittedName>
        <fullName evidence="3">Glycosyltransferase</fullName>
    </submittedName>
</protein>
<feature type="domain" description="Glycosyltransferase subfamily 4-like N-terminal" evidence="2">
    <location>
        <begin position="17"/>
        <end position="134"/>
    </location>
</feature>
<evidence type="ECO:0000313" key="3">
    <source>
        <dbReference type="EMBL" id="MBP1044216.1"/>
    </source>
</evidence>
<dbReference type="Gene3D" id="3.40.50.2000">
    <property type="entry name" value="Glycogen Phosphorylase B"/>
    <property type="match status" value="2"/>
</dbReference>
<accession>A0A940SY98</accession>
<dbReference type="Pfam" id="PF00534">
    <property type="entry name" value="Glycos_transf_1"/>
    <property type="match status" value="1"/>
</dbReference>